<evidence type="ECO:0000259" key="1">
    <source>
        <dbReference type="Pfam" id="PF12651"/>
    </source>
</evidence>
<organism evidence="2 3">
    <name type="scientific">Calderihabitans maritimus</name>
    <dbReference type="NCBI Taxonomy" id="1246530"/>
    <lineage>
        <taxon>Bacteria</taxon>
        <taxon>Bacillati</taxon>
        <taxon>Bacillota</taxon>
        <taxon>Clostridia</taxon>
        <taxon>Neomoorellales</taxon>
        <taxon>Calderihabitantaceae</taxon>
        <taxon>Calderihabitans</taxon>
    </lineage>
</organism>
<sequence length="109" mass="12582">MKEAPPLVEAGFGLTEQYYQLLRKAAQAKRITEAELIRRAVEKMAFDDGWVRSLRQSKKPNGILTYRRTAHFTPEQFERLACLARFTGLARSEVIRRAVEDFLSSSMFL</sequence>
<accession>A0A1Z5HTM4</accession>
<evidence type="ECO:0000313" key="2">
    <source>
        <dbReference type="EMBL" id="GAW92874.1"/>
    </source>
</evidence>
<dbReference type="Proteomes" id="UP000197032">
    <property type="component" value="Unassembled WGS sequence"/>
</dbReference>
<feature type="domain" description="Predicted DNA-binding protein ribbon-helix-helix" evidence="1">
    <location>
        <begin position="69"/>
        <end position="103"/>
    </location>
</feature>
<dbReference type="EMBL" id="BDGJ01000101">
    <property type="protein sequence ID" value="GAW92874.1"/>
    <property type="molecule type" value="Genomic_DNA"/>
</dbReference>
<comment type="caution">
    <text evidence="2">The sequence shown here is derived from an EMBL/GenBank/DDBJ whole genome shotgun (WGS) entry which is preliminary data.</text>
</comment>
<protein>
    <recommendedName>
        <fullName evidence="1">Predicted DNA-binding protein ribbon-helix-helix domain-containing protein</fullName>
    </recommendedName>
</protein>
<evidence type="ECO:0000313" key="3">
    <source>
        <dbReference type="Proteomes" id="UP000197032"/>
    </source>
</evidence>
<gene>
    <name evidence="2" type="ORF">KKC1_20210</name>
</gene>
<name>A0A1Z5HTM4_9FIRM</name>
<dbReference type="Pfam" id="PF12651">
    <property type="entry name" value="RHH_3"/>
    <property type="match status" value="1"/>
</dbReference>
<dbReference type="AlphaFoldDB" id="A0A1Z5HTM4"/>
<reference evidence="3" key="1">
    <citation type="journal article" date="2017" name="Appl. Environ. Microbiol.">
        <title>Genomic analysis of Calderihabitans maritimus KKC1, a thermophilic hydrogenogenic carboxydotrophic bacterium isolated from marine sediment.</title>
        <authorList>
            <person name="Omae K."/>
            <person name="Yoneda Y."/>
            <person name="Fukuyama Y."/>
            <person name="Yoshida T."/>
            <person name="Sako Y."/>
        </authorList>
    </citation>
    <scope>NUCLEOTIDE SEQUENCE [LARGE SCALE GENOMIC DNA]</scope>
    <source>
        <strain evidence="3">KKC1</strain>
    </source>
</reference>
<dbReference type="InterPro" id="IPR038733">
    <property type="entry name" value="Predicted_DNA_bind_prot_RHH"/>
</dbReference>
<proteinExistence type="predicted"/>
<keyword evidence="3" id="KW-1185">Reference proteome</keyword>
<dbReference type="RefSeq" id="WP_088554132.1">
    <property type="nucleotide sequence ID" value="NZ_BDGJ01000101.1"/>
</dbReference>